<name>A0ABW5E786_9BACT</name>
<sequence length="180" mass="18758">MKLKYILACGLFAGLVSCSEKPSAETNVGATEEVAGGLQGLLLESAPEGAITINELRSSAKAGDAVAFSGKLIGGDPVLIEKRAIMTLGDPAKLISCDLMGEDDHCQTPWDVCCDDSDAIKQNIVTVQAVDASGSPLKESFRGLGGIQELSKVTVLGAVAEESNDENMIVNITGIYVQKD</sequence>
<evidence type="ECO:0000313" key="1">
    <source>
        <dbReference type="EMBL" id="MFD2276254.1"/>
    </source>
</evidence>
<dbReference type="PROSITE" id="PS51257">
    <property type="entry name" value="PROKAR_LIPOPROTEIN"/>
    <property type="match status" value="1"/>
</dbReference>
<evidence type="ECO:0008006" key="3">
    <source>
        <dbReference type="Google" id="ProtNLM"/>
    </source>
</evidence>
<dbReference type="EMBL" id="JBHUJC010000020">
    <property type="protein sequence ID" value="MFD2276254.1"/>
    <property type="molecule type" value="Genomic_DNA"/>
</dbReference>
<protein>
    <recommendedName>
        <fullName evidence="3">DUF5666 domain-containing protein</fullName>
    </recommendedName>
</protein>
<accession>A0ABW5E786</accession>
<gene>
    <name evidence="1" type="ORF">ACFSQZ_07225</name>
</gene>
<evidence type="ECO:0000313" key="2">
    <source>
        <dbReference type="Proteomes" id="UP001597297"/>
    </source>
</evidence>
<proteinExistence type="predicted"/>
<comment type="caution">
    <text evidence="1">The sequence shown here is derived from an EMBL/GenBank/DDBJ whole genome shotgun (WGS) entry which is preliminary data.</text>
</comment>
<keyword evidence="2" id="KW-1185">Reference proteome</keyword>
<dbReference type="Proteomes" id="UP001597297">
    <property type="component" value="Unassembled WGS sequence"/>
</dbReference>
<reference evidence="2" key="1">
    <citation type="journal article" date="2019" name="Int. J. Syst. Evol. Microbiol.">
        <title>The Global Catalogue of Microorganisms (GCM) 10K type strain sequencing project: providing services to taxonomists for standard genome sequencing and annotation.</title>
        <authorList>
            <consortium name="The Broad Institute Genomics Platform"/>
            <consortium name="The Broad Institute Genome Sequencing Center for Infectious Disease"/>
            <person name="Wu L."/>
            <person name="Ma J."/>
        </authorList>
    </citation>
    <scope>NUCLEOTIDE SEQUENCE [LARGE SCALE GENOMIC DNA]</scope>
    <source>
        <strain evidence="2">JCM 16545</strain>
    </source>
</reference>
<dbReference type="RefSeq" id="WP_377094406.1">
    <property type="nucleotide sequence ID" value="NZ_JBHSJM010000001.1"/>
</dbReference>
<organism evidence="1 2">
    <name type="scientific">Rubritalea spongiae</name>
    <dbReference type="NCBI Taxonomy" id="430797"/>
    <lineage>
        <taxon>Bacteria</taxon>
        <taxon>Pseudomonadati</taxon>
        <taxon>Verrucomicrobiota</taxon>
        <taxon>Verrucomicrobiia</taxon>
        <taxon>Verrucomicrobiales</taxon>
        <taxon>Rubritaleaceae</taxon>
        <taxon>Rubritalea</taxon>
    </lineage>
</organism>